<accession>A0A7J9LA07</accession>
<sequence length="64" mass="7284">MARMLRGTKLDPSIINAFFKRWRLDTHTFHLPCGECTITLEDINLQLGLPVDWDVVMGPVVSVD</sequence>
<feature type="domain" description="Aminotransferase-like plant mobile" evidence="1">
    <location>
        <begin position="3"/>
        <end position="60"/>
    </location>
</feature>
<dbReference type="PANTHER" id="PTHR46033">
    <property type="entry name" value="PROTEIN MAIN-LIKE 2"/>
    <property type="match status" value="1"/>
</dbReference>
<dbReference type="PANTHER" id="PTHR46033:SF8">
    <property type="entry name" value="PROTEIN MAINTENANCE OF MERISTEMS-LIKE"/>
    <property type="match status" value="1"/>
</dbReference>
<dbReference type="EMBL" id="JABFAF010000005">
    <property type="protein sequence ID" value="MBA0855622.1"/>
    <property type="molecule type" value="Genomic_DNA"/>
</dbReference>
<organism evidence="2 3">
    <name type="scientific">Gossypium schwendimanii</name>
    <name type="common">Cotton</name>
    <dbReference type="NCBI Taxonomy" id="34291"/>
    <lineage>
        <taxon>Eukaryota</taxon>
        <taxon>Viridiplantae</taxon>
        <taxon>Streptophyta</taxon>
        <taxon>Embryophyta</taxon>
        <taxon>Tracheophyta</taxon>
        <taxon>Spermatophyta</taxon>
        <taxon>Magnoliopsida</taxon>
        <taxon>eudicotyledons</taxon>
        <taxon>Gunneridae</taxon>
        <taxon>Pentapetalae</taxon>
        <taxon>rosids</taxon>
        <taxon>malvids</taxon>
        <taxon>Malvales</taxon>
        <taxon>Malvaceae</taxon>
        <taxon>Malvoideae</taxon>
        <taxon>Gossypium</taxon>
    </lineage>
</organism>
<dbReference type="Proteomes" id="UP000593576">
    <property type="component" value="Unassembled WGS sequence"/>
</dbReference>
<comment type="caution">
    <text evidence="2">The sequence shown here is derived from an EMBL/GenBank/DDBJ whole genome shotgun (WGS) entry which is preliminary data.</text>
</comment>
<reference evidence="2 3" key="1">
    <citation type="journal article" date="2019" name="Genome Biol. Evol.">
        <title>Insights into the evolution of the New World diploid cottons (Gossypium, subgenus Houzingenia) based on genome sequencing.</title>
        <authorList>
            <person name="Grover C.E."/>
            <person name="Arick M.A. 2nd"/>
            <person name="Thrash A."/>
            <person name="Conover J.L."/>
            <person name="Sanders W.S."/>
            <person name="Peterson D.G."/>
            <person name="Frelichowski J.E."/>
            <person name="Scheffler J.A."/>
            <person name="Scheffler B.E."/>
            <person name="Wendel J.F."/>
        </authorList>
    </citation>
    <scope>NUCLEOTIDE SEQUENCE [LARGE SCALE GENOMIC DNA]</scope>
    <source>
        <strain evidence="2">1</strain>
        <tissue evidence="2">Leaf</tissue>
    </source>
</reference>
<evidence type="ECO:0000313" key="3">
    <source>
        <dbReference type="Proteomes" id="UP000593576"/>
    </source>
</evidence>
<dbReference type="InterPro" id="IPR019557">
    <property type="entry name" value="AminoTfrase-like_pln_mobile"/>
</dbReference>
<keyword evidence="3" id="KW-1185">Reference proteome</keyword>
<dbReference type="AlphaFoldDB" id="A0A7J9LA07"/>
<dbReference type="Pfam" id="PF10536">
    <property type="entry name" value="PMD"/>
    <property type="match status" value="1"/>
</dbReference>
<evidence type="ECO:0000313" key="2">
    <source>
        <dbReference type="EMBL" id="MBA0855622.1"/>
    </source>
</evidence>
<evidence type="ECO:0000259" key="1">
    <source>
        <dbReference type="Pfam" id="PF10536"/>
    </source>
</evidence>
<dbReference type="InterPro" id="IPR044824">
    <property type="entry name" value="MAIN-like"/>
</dbReference>
<gene>
    <name evidence="2" type="ORF">Goshw_016496</name>
</gene>
<proteinExistence type="predicted"/>
<dbReference type="GO" id="GO:0010073">
    <property type="term" value="P:meristem maintenance"/>
    <property type="evidence" value="ECO:0007669"/>
    <property type="project" value="InterPro"/>
</dbReference>
<protein>
    <recommendedName>
        <fullName evidence="1">Aminotransferase-like plant mobile domain-containing protein</fullName>
    </recommendedName>
</protein>
<name>A0A7J9LA07_GOSSC</name>
<dbReference type="OrthoDB" id="1937804at2759"/>